<evidence type="ECO:0000313" key="4">
    <source>
        <dbReference type="Proteomes" id="UP000198552"/>
    </source>
</evidence>
<reference evidence="4" key="1">
    <citation type="submission" date="2016-10" db="EMBL/GenBank/DDBJ databases">
        <authorList>
            <person name="Varghese N."/>
            <person name="Submissions S."/>
        </authorList>
    </citation>
    <scope>NUCLEOTIDE SEQUENCE [LARGE SCALE GENOMIC DNA]</scope>
    <source>
        <strain evidence="4">EPL6</strain>
    </source>
</reference>
<evidence type="ECO:0000256" key="1">
    <source>
        <dbReference type="SAM" id="MobiDB-lite"/>
    </source>
</evidence>
<evidence type="ECO:0000313" key="3">
    <source>
        <dbReference type="EMBL" id="SDM51637.1"/>
    </source>
</evidence>
<keyword evidence="2" id="KW-0732">Signal</keyword>
<dbReference type="EMBL" id="FNHP01000007">
    <property type="protein sequence ID" value="SDM51637.1"/>
    <property type="molecule type" value="Genomic_DNA"/>
</dbReference>
<dbReference type="Proteomes" id="UP000198552">
    <property type="component" value="Unassembled WGS sequence"/>
</dbReference>
<feature type="signal peptide" evidence="2">
    <location>
        <begin position="1"/>
        <end position="48"/>
    </location>
</feature>
<dbReference type="AlphaFoldDB" id="A0A1G9TVC1"/>
<sequence>MKAWAFQNLLIVEFETYQEETMAISFQLPSPRALMPWTLALLATAAFAQTPADAEAPKTALPTKLQYSSAIGDYRAYTDQPVQSWQQANDRVGQIGGWRAYAKEIKTGVPASAQDAAPANDSQTSHHGGGKP</sequence>
<name>A0A1G9TVC1_9BURK</name>
<protein>
    <submittedName>
        <fullName evidence="3">Uncharacterized protein</fullName>
    </submittedName>
</protein>
<proteinExistence type="predicted"/>
<feature type="chain" id="PRO_5011558019" evidence="2">
    <location>
        <begin position="49"/>
        <end position="132"/>
    </location>
</feature>
<keyword evidence="4" id="KW-1185">Reference proteome</keyword>
<evidence type="ECO:0000256" key="2">
    <source>
        <dbReference type="SAM" id="SignalP"/>
    </source>
</evidence>
<accession>A0A1G9TVC1</accession>
<feature type="region of interest" description="Disordered" evidence="1">
    <location>
        <begin position="109"/>
        <end position="132"/>
    </location>
</feature>
<dbReference type="STRING" id="1527607.SAMN05428957_10722"/>
<organism evidence="3 4">
    <name type="scientific">Oryzisolibacter propanilivorax</name>
    <dbReference type="NCBI Taxonomy" id="1527607"/>
    <lineage>
        <taxon>Bacteria</taxon>
        <taxon>Pseudomonadati</taxon>
        <taxon>Pseudomonadota</taxon>
        <taxon>Betaproteobacteria</taxon>
        <taxon>Burkholderiales</taxon>
        <taxon>Comamonadaceae</taxon>
        <taxon>Oryzisolibacter</taxon>
    </lineage>
</organism>
<gene>
    <name evidence="3" type="ORF">SAMN05428957_10722</name>
</gene>